<evidence type="ECO:0000256" key="2">
    <source>
        <dbReference type="ARBA" id="ARBA00023098"/>
    </source>
</evidence>
<evidence type="ECO:0000256" key="4">
    <source>
        <dbReference type="RuleBase" id="RU003707"/>
    </source>
</evidence>
<organism evidence="5 6">
    <name type="scientific">Pseudaquabacterium terrae</name>
    <dbReference type="NCBI Taxonomy" id="2732868"/>
    <lineage>
        <taxon>Bacteria</taxon>
        <taxon>Pseudomonadati</taxon>
        <taxon>Pseudomonadota</taxon>
        <taxon>Betaproteobacteria</taxon>
        <taxon>Burkholderiales</taxon>
        <taxon>Sphaerotilaceae</taxon>
        <taxon>Pseudaquabacterium</taxon>
    </lineage>
</organism>
<keyword evidence="3" id="KW-0456">Lyase</keyword>
<proteinExistence type="inferred from homology"/>
<dbReference type="EMBL" id="JABRWJ010000009">
    <property type="protein sequence ID" value="NRF70757.1"/>
    <property type="molecule type" value="Genomic_DNA"/>
</dbReference>
<dbReference type="CDD" id="cd06558">
    <property type="entry name" value="crotonase-like"/>
    <property type="match status" value="1"/>
</dbReference>
<gene>
    <name evidence="5" type="ORF">HLB44_27495</name>
</gene>
<comment type="caution">
    <text evidence="5">The sequence shown here is derived from an EMBL/GenBank/DDBJ whole genome shotgun (WGS) entry which is preliminary data.</text>
</comment>
<reference evidence="5 6" key="1">
    <citation type="submission" date="2020-05" db="EMBL/GenBank/DDBJ databases">
        <title>Aquincola sp. isolate from soil.</title>
        <authorList>
            <person name="Han J."/>
            <person name="Kim D.-U."/>
        </authorList>
    </citation>
    <scope>NUCLEOTIDE SEQUENCE [LARGE SCALE GENOMIC DNA]</scope>
    <source>
        <strain evidence="5 6">S2</strain>
    </source>
</reference>
<dbReference type="InterPro" id="IPR001753">
    <property type="entry name" value="Enoyl-CoA_hydra/iso"/>
</dbReference>
<dbReference type="PROSITE" id="PS00166">
    <property type="entry name" value="ENOYL_COA_HYDRATASE"/>
    <property type="match status" value="1"/>
</dbReference>
<dbReference type="PANTHER" id="PTHR11941:SF169">
    <property type="entry name" value="(7AS)-7A-METHYL-1,5-DIOXO-2,3,5,6,7,7A-HEXAHYDRO-1H-INDENE-CARBOXYL-COA HYDROLASE"/>
    <property type="match status" value="1"/>
</dbReference>
<sequence length="255" mass="27778">MAHIQTTVQDHVLVITLNRPEARNAFDRAMAETMEAVMDDYEAQPELRVAILRAEGPTFSAGQDLKAAERGEAAVSAVRGGFGVFDKPPTKPLIAAVEGQALAGGMELTLCCDLVVASRDAVFGLTEVRHSLVALGGGCFRLPQRLPYPMAMELILTAEPKSAEFMHRLGVVNSVVEPGQAMTEALRFAKLIARNAPLAVRASKQIAWASMSQRWSDEQAWDRQARIAAMVLGSDDLREGLRAFAEKRPPVWKGR</sequence>
<evidence type="ECO:0000313" key="5">
    <source>
        <dbReference type="EMBL" id="NRF70757.1"/>
    </source>
</evidence>
<dbReference type="Gene3D" id="3.90.226.10">
    <property type="entry name" value="2-enoyl-CoA Hydratase, Chain A, domain 1"/>
    <property type="match status" value="1"/>
</dbReference>
<name>A0ABX2EPX5_9BURK</name>
<dbReference type="Gene3D" id="1.10.12.10">
    <property type="entry name" value="Lyase 2-enoyl-coa Hydratase, Chain A, domain 2"/>
    <property type="match status" value="1"/>
</dbReference>
<dbReference type="InterPro" id="IPR018376">
    <property type="entry name" value="Enoyl-CoA_hyd/isom_CS"/>
</dbReference>
<dbReference type="InterPro" id="IPR029045">
    <property type="entry name" value="ClpP/crotonase-like_dom_sf"/>
</dbReference>
<dbReference type="NCBIfam" id="NF006100">
    <property type="entry name" value="PRK08252.1"/>
    <property type="match status" value="1"/>
</dbReference>
<accession>A0ABX2EPX5</accession>
<evidence type="ECO:0000256" key="1">
    <source>
        <dbReference type="ARBA" id="ARBA00005254"/>
    </source>
</evidence>
<dbReference type="InterPro" id="IPR014748">
    <property type="entry name" value="Enoyl-CoA_hydra_C"/>
</dbReference>
<dbReference type="Proteomes" id="UP000737171">
    <property type="component" value="Unassembled WGS sequence"/>
</dbReference>
<keyword evidence="6" id="KW-1185">Reference proteome</keyword>
<dbReference type="SUPFAM" id="SSF52096">
    <property type="entry name" value="ClpP/crotonase"/>
    <property type="match status" value="1"/>
</dbReference>
<dbReference type="Pfam" id="PF00378">
    <property type="entry name" value="ECH_1"/>
    <property type="match status" value="1"/>
</dbReference>
<protein>
    <submittedName>
        <fullName evidence="5">Crotonase/enoyl-CoA hydratase family protein</fullName>
    </submittedName>
</protein>
<evidence type="ECO:0000256" key="3">
    <source>
        <dbReference type="ARBA" id="ARBA00023239"/>
    </source>
</evidence>
<keyword evidence="2" id="KW-0443">Lipid metabolism</keyword>
<dbReference type="RefSeq" id="WP_173130512.1">
    <property type="nucleotide sequence ID" value="NZ_JABRWJ010000009.1"/>
</dbReference>
<dbReference type="PANTHER" id="PTHR11941">
    <property type="entry name" value="ENOYL-COA HYDRATASE-RELATED"/>
    <property type="match status" value="1"/>
</dbReference>
<comment type="similarity">
    <text evidence="1 4">Belongs to the enoyl-CoA hydratase/isomerase family.</text>
</comment>
<evidence type="ECO:0000313" key="6">
    <source>
        <dbReference type="Proteomes" id="UP000737171"/>
    </source>
</evidence>